<dbReference type="InterPro" id="IPR036374">
    <property type="entry name" value="OxRdtase_Mopterin-bd_sf"/>
</dbReference>
<feature type="domain" description="Oxidoreductase molybdopterin-binding" evidence="1">
    <location>
        <begin position="41"/>
        <end position="186"/>
    </location>
</feature>
<keyword evidence="3" id="KW-1185">Reference proteome</keyword>
<dbReference type="Proteomes" id="UP000198397">
    <property type="component" value="Unassembled WGS sequence"/>
</dbReference>
<dbReference type="Pfam" id="PF00174">
    <property type="entry name" value="Oxidored_molyb"/>
    <property type="match status" value="1"/>
</dbReference>
<dbReference type="PANTHER" id="PTHR43032">
    <property type="entry name" value="PROTEIN-METHIONINE-SULFOXIDE REDUCTASE"/>
    <property type="match status" value="1"/>
</dbReference>
<dbReference type="AlphaFoldDB" id="A0A238VCB8"/>
<evidence type="ECO:0000313" key="3">
    <source>
        <dbReference type="Proteomes" id="UP000198397"/>
    </source>
</evidence>
<dbReference type="PANTHER" id="PTHR43032:SF4">
    <property type="entry name" value="OXIDOREDUCTASE MOLYBDOPTERIN-BINDING DOMAIN-CONTAINING PROTEIN"/>
    <property type="match status" value="1"/>
</dbReference>
<dbReference type="OrthoDB" id="24039at2157"/>
<proteinExistence type="predicted"/>
<dbReference type="InterPro" id="IPR000572">
    <property type="entry name" value="OxRdtase_Mopterin-bd_dom"/>
</dbReference>
<gene>
    <name evidence="2" type="ORF">SAMN06264855_102214</name>
</gene>
<evidence type="ECO:0000259" key="1">
    <source>
        <dbReference type="Pfam" id="PF00174"/>
    </source>
</evidence>
<reference evidence="2 3" key="1">
    <citation type="submission" date="2017-06" db="EMBL/GenBank/DDBJ databases">
        <authorList>
            <person name="Kim H.J."/>
            <person name="Triplett B.A."/>
        </authorList>
    </citation>
    <scope>NUCLEOTIDE SEQUENCE [LARGE SCALE GENOMIC DNA]</scope>
    <source>
        <strain evidence="2 3">DSM 8800</strain>
    </source>
</reference>
<organism evidence="2 3">
    <name type="scientific">Halorubrum vacuolatum</name>
    <name type="common">Natronobacterium vacuolatum</name>
    <dbReference type="NCBI Taxonomy" id="63740"/>
    <lineage>
        <taxon>Archaea</taxon>
        <taxon>Methanobacteriati</taxon>
        <taxon>Methanobacteriota</taxon>
        <taxon>Stenosarchaea group</taxon>
        <taxon>Halobacteria</taxon>
        <taxon>Halobacteriales</taxon>
        <taxon>Haloferacaceae</taxon>
        <taxon>Halorubrum</taxon>
    </lineage>
</organism>
<dbReference type="CDD" id="cd02109">
    <property type="entry name" value="arch_bact_SO_family_Moco"/>
    <property type="match status" value="1"/>
</dbReference>
<evidence type="ECO:0000313" key="2">
    <source>
        <dbReference type="EMBL" id="SNR31697.1"/>
    </source>
</evidence>
<protein>
    <submittedName>
        <fullName evidence="2">DMSO/TMAO reductase YedYZ, molybdopterin-dependent catalytic subunit</fullName>
    </submittedName>
</protein>
<accession>A0A238VCB8</accession>
<name>A0A238VCB8_HALVU</name>
<dbReference type="RefSeq" id="WP_089383667.1">
    <property type="nucleotide sequence ID" value="NZ_FZNQ01000002.1"/>
</dbReference>
<dbReference type="Gene3D" id="3.90.420.10">
    <property type="entry name" value="Oxidoreductase, molybdopterin-binding domain"/>
    <property type="match status" value="1"/>
</dbReference>
<sequence>MTEHETDAVTDLTDLYAAYGEERLPPGQRQTDRFPVLSKSGTPSIDPETYRFEVWGAVTEELTYSLAAFRDLPSVTQRQDFHCVTGWSKFDCRFTGVPFSEIIDRAGVSDDAAHVLFHAADGYTTNLPLEACDREGVLFTYGYDGDDLPPDHGGPIRVVTPHKYAYKGAKWVTGVEFLTEPTLGYWERRGYSDTANPWNEERYG</sequence>
<dbReference type="EMBL" id="FZNQ01000002">
    <property type="protein sequence ID" value="SNR31697.1"/>
    <property type="molecule type" value="Genomic_DNA"/>
</dbReference>
<dbReference type="SUPFAM" id="SSF56524">
    <property type="entry name" value="Oxidoreductase molybdopterin-binding domain"/>
    <property type="match status" value="1"/>
</dbReference>